<protein>
    <recommendedName>
        <fullName evidence="3 10">Beta sliding clamp</fullName>
    </recommendedName>
</protein>
<dbReference type="GO" id="GO:0005737">
    <property type="term" value="C:cytoplasm"/>
    <property type="evidence" value="ECO:0007669"/>
    <property type="project" value="UniProtKB-SubCell"/>
</dbReference>
<evidence type="ECO:0000313" key="15">
    <source>
        <dbReference type="Proteomes" id="UP000241201"/>
    </source>
</evidence>
<evidence type="ECO:0000259" key="13">
    <source>
        <dbReference type="Pfam" id="PF02768"/>
    </source>
</evidence>
<dbReference type="GO" id="GO:0006271">
    <property type="term" value="P:DNA strand elongation involved in DNA replication"/>
    <property type="evidence" value="ECO:0007669"/>
    <property type="project" value="TreeGrafter"/>
</dbReference>
<evidence type="ECO:0000256" key="8">
    <source>
        <dbReference type="ARBA" id="ARBA00022932"/>
    </source>
</evidence>
<evidence type="ECO:0000256" key="6">
    <source>
        <dbReference type="ARBA" id="ARBA00022695"/>
    </source>
</evidence>
<dbReference type="Gene3D" id="3.10.150.10">
    <property type="entry name" value="DNA Polymerase III, subunit A, domain 2"/>
    <property type="match status" value="1"/>
</dbReference>
<dbReference type="Gene3D" id="3.70.10.10">
    <property type="match status" value="1"/>
</dbReference>
<dbReference type="InterPro" id="IPR001001">
    <property type="entry name" value="DNA_polIII_beta"/>
</dbReference>
<dbReference type="GO" id="GO:0003887">
    <property type="term" value="F:DNA-directed DNA polymerase activity"/>
    <property type="evidence" value="ECO:0007669"/>
    <property type="project" value="UniProtKB-UniRule"/>
</dbReference>
<evidence type="ECO:0000256" key="1">
    <source>
        <dbReference type="ARBA" id="ARBA00004496"/>
    </source>
</evidence>
<evidence type="ECO:0000256" key="4">
    <source>
        <dbReference type="ARBA" id="ARBA00022490"/>
    </source>
</evidence>
<dbReference type="PIRSF" id="PIRSF000804">
    <property type="entry name" value="DNA_pol_III_b"/>
    <property type="match status" value="1"/>
</dbReference>
<dbReference type="GO" id="GO:0009360">
    <property type="term" value="C:DNA polymerase III complex"/>
    <property type="evidence" value="ECO:0007669"/>
    <property type="project" value="InterPro"/>
</dbReference>
<dbReference type="PANTHER" id="PTHR30478:SF0">
    <property type="entry name" value="BETA SLIDING CLAMP"/>
    <property type="match status" value="1"/>
</dbReference>
<sequence>MHFKIKRLKLLNALSKATRAVSVRSPLPVLTGIKFDLKSDQLILTGSDSDITIQTIIDQDDDLEIIKEGAVVLNSRYIFDIVRKINSDDIEIEIIDGLLTRIKGSQIEYSLNGTDAVEYPRIDLSKTGTHFIMSSLVLKNIIGETKFAASDKETRPILTGINFKAHDHVLECVATDSYRLAKKIISIDEDVTFNITIPKLSLDEISKIIEVDESIELYVSDRKVLFVLGKNIIQTRLIDGSYPDTTRLIPLEFDYELDINRSDLLNAIDRVSLLLNEQNNIVKLDMSNEQVILSSYQQEIGSVEENLSTSFYKGEPLTISFSSKYANDAIKSFSGEKVKISFTGEMKPFIIKDFDSDELLQLVLPVRTY</sequence>
<feature type="domain" description="DNA polymerase III beta sliding clamp N-terminal" evidence="11">
    <location>
        <begin position="1"/>
        <end position="122"/>
    </location>
</feature>
<keyword evidence="8 10" id="KW-0239">DNA-directed DNA polymerase</keyword>
<comment type="subunit">
    <text evidence="10">Forms a ring-shaped head-to-tail homodimer around DNA.</text>
</comment>
<evidence type="ECO:0000256" key="2">
    <source>
        <dbReference type="ARBA" id="ARBA00010752"/>
    </source>
</evidence>
<name>A0A2T3G174_9FIRM</name>
<gene>
    <name evidence="14" type="primary">dnaN</name>
    <name evidence="14" type="ORF">C7U55_03870</name>
</gene>
<dbReference type="SMART" id="SM00480">
    <property type="entry name" value="POL3Bc"/>
    <property type="match status" value="1"/>
</dbReference>
<proteinExistence type="inferred from homology"/>
<feature type="domain" description="DNA polymerase III beta sliding clamp central" evidence="12">
    <location>
        <begin position="137"/>
        <end position="244"/>
    </location>
</feature>
<dbReference type="PANTHER" id="PTHR30478">
    <property type="entry name" value="DNA POLYMERASE III SUBUNIT BETA"/>
    <property type="match status" value="1"/>
</dbReference>
<reference evidence="15" key="1">
    <citation type="submission" date="2018-03" db="EMBL/GenBank/DDBJ databases">
        <title>Lachnoclostridium SNUG30370 gen.nov., sp.nov., isolated from human faeces.</title>
        <authorList>
            <person name="Seo B."/>
            <person name="Jeon K."/>
            <person name="Ko G."/>
        </authorList>
    </citation>
    <scope>NUCLEOTIDE SEQUENCE [LARGE SCALE GENOMIC DNA]</scope>
    <source>
        <strain evidence="15">SNUG30370</strain>
    </source>
</reference>
<keyword evidence="15" id="KW-1185">Reference proteome</keyword>
<dbReference type="InterPro" id="IPR046938">
    <property type="entry name" value="DNA_clamp_sf"/>
</dbReference>
<comment type="caution">
    <text evidence="14">The sequence shown here is derived from an EMBL/GenBank/DDBJ whole genome shotgun (WGS) entry which is preliminary data.</text>
</comment>
<evidence type="ECO:0000313" key="14">
    <source>
        <dbReference type="EMBL" id="PST41288.1"/>
    </source>
</evidence>
<keyword evidence="5 10" id="KW-0808">Transferase</keyword>
<dbReference type="CDD" id="cd00140">
    <property type="entry name" value="beta_clamp"/>
    <property type="match status" value="1"/>
</dbReference>
<evidence type="ECO:0000256" key="3">
    <source>
        <dbReference type="ARBA" id="ARBA00021035"/>
    </source>
</evidence>
<comment type="function">
    <text evidence="10">Confers DNA tethering and processivity to DNA polymerases and other proteins. Acts as a clamp, forming a ring around DNA (a reaction catalyzed by the clamp-loading complex) which diffuses in an ATP-independent manner freely and bidirectionally along dsDNA. Initially characterized for its ability to contact the catalytic subunit of DNA polymerase III (Pol III), a complex, multichain enzyme responsible for most of the replicative synthesis in bacteria; Pol III exhibits 3'-5' exonuclease proofreading activity. The beta chain is required for initiation of replication as well as for processivity of DNA replication.</text>
</comment>
<dbReference type="Pfam" id="PF02768">
    <property type="entry name" value="DNA_pol3_beta_3"/>
    <property type="match status" value="1"/>
</dbReference>
<dbReference type="Proteomes" id="UP000241201">
    <property type="component" value="Unassembled WGS sequence"/>
</dbReference>
<accession>A0A2T3G174</accession>
<dbReference type="Pfam" id="PF02767">
    <property type="entry name" value="DNA_pol3_beta_2"/>
    <property type="match status" value="1"/>
</dbReference>
<evidence type="ECO:0000256" key="7">
    <source>
        <dbReference type="ARBA" id="ARBA00022705"/>
    </source>
</evidence>
<organism evidence="14 15">
    <name type="scientific">Faecalibacillus faecis</name>
    <dbReference type="NCBI Taxonomy" id="1982628"/>
    <lineage>
        <taxon>Bacteria</taxon>
        <taxon>Bacillati</taxon>
        <taxon>Bacillota</taxon>
        <taxon>Erysipelotrichia</taxon>
        <taxon>Erysipelotrichales</taxon>
        <taxon>Coprobacillaceae</taxon>
        <taxon>Faecalibacillus</taxon>
    </lineage>
</organism>
<comment type="similarity">
    <text evidence="2 10">Belongs to the beta sliding clamp family.</text>
</comment>
<evidence type="ECO:0000256" key="9">
    <source>
        <dbReference type="ARBA" id="ARBA00023125"/>
    </source>
</evidence>
<dbReference type="NCBIfam" id="TIGR00663">
    <property type="entry name" value="dnan"/>
    <property type="match status" value="1"/>
</dbReference>
<dbReference type="GO" id="GO:0008408">
    <property type="term" value="F:3'-5' exonuclease activity"/>
    <property type="evidence" value="ECO:0007669"/>
    <property type="project" value="InterPro"/>
</dbReference>
<dbReference type="Pfam" id="PF00712">
    <property type="entry name" value="DNA_pol3_beta"/>
    <property type="match status" value="1"/>
</dbReference>
<keyword evidence="4 10" id="KW-0963">Cytoplasm</keyword>
<dbReference type="SUPFAM" id="SSF55979">
    <property type="entry name" value="DNA clamp"/>
    <property type="match status" value="3"/>
</dbReference>
<keyword evidence="9" id="KW-0238">DNA-binding</keyword>
<dbReference type="RefSeq" id="WP_106987430.1">
    <property type="nucleotide sequence ID" value="NZ_DBGDQT010000079.1"/>
</dbReference>
<dbReference type="GO" id="GO:0003677">
    <property type="term" value="F:DNA binding"/>
    <property type="evidence" value="ECO:0007669"/>
    <property type="project" value="UniProtKB-UniRule"/>
</dbReference>
<feature type="domain" description="DNA polymerase III beta sliding clamp C-terminal" evidence="13">
    <location>
        <begin position="247"/>
        <end position="367"/>
    </location>
</feature>
<evidence type="ECO:0000256" key="5">
    <source>
        <dbReference type="ARBA" id="ARBA00022679"/>
    </source>
</evidence>
<dbReference type="GeneID" id="77470239"/>
<evidence type="ECO:0000256" key="10">
    <source>
        <dbReference type="PIRNR" id="PIRNR000804"/>
    </source>
</evidence>
<dbReference type="AlphaFoldDB" id="A0A2T3G174"/>
<comment type="subcellular location">
    <subcellularLocation>
        <location evidence="1 10">Cytoplasm</location>
    </subcellularLocation>
</comment>
<evidence type="ECO:0000259" key="11">
    <source>
        <dbReference type="Pfam" id="PF00712"/>
    </source>
</evidence>
<dbReference type="InterPro" id="IPR022635">
    <property type="entry name" value="DNA_polIII_beta_C"/>
</dbReference>
<keyword evidence="7 10" id="KW-0235">DNA replication</keyword>
<evidence type="ECO:0000259" key="12">
    <source>
        <dbReference type="Pfam" id="PF02767"/>
    </source>
</evidence>
<dbReference type="InterPro" id="IPR022634">
    <property type="entry name" value="DNA_polIII_beta_N"/>
</dbReference>
<dbReference type="InterPro" id="IPR022637">
    <property type="entry name" value="DNA_polIII_beta_cen"/>
</dbReference>
<keyword evidence="6 10" id="KW-0548">Nucleotidyltransferase</keyword>
<dbReference type="EMBL" id="PYLP01000003">
    <property type="protein sequence ID" value="PST41288.1"/>
    <property type="molecule type" value="Genomic_DNA"/>
</dbReference>